<dbReference type="PROSITE" id="PS51192">
    <property type="entry name" value="HELICASE_ATP_BIND_1"/>
    <property type="match status" value="1"/>
</dbReference>
<keyword evidence="4 15" id="KW-0227">DNA damage</keyword>
<dbReference type="PANTHER" id="PTHR47964">
    <property type="entry name" value="ATP-DEPENDENT DNA HELICASE HOMOLOG RECG, CHLOROPLASTIC"/>
    <property type="match status" value="1"/>
</dbReference>
<evidence type="ECO:0000313" key="20">
    <source>
        <dbReference type="Proteomes" id="UP001302120"/>
    </source>
</evidence>
<dbReference type="Pfam" id="PF00271">
    <property type="entry name" value="Helicase_C"/>
    <property type="match status" value="1"/>
</dbReference>
<name>A0ABU5UH95_9CYAN</name>
<evidence type="ECO:0000256" key="2">
    <source>
        <dbReference type="ARBA" id="ARBA00017846"/>
    </source>
</evidence>
<feature type="region of interest" description="Disordered" evidence="16">
    <location>
        <begin position="89"/>
        <end position="111"/>
    </location>
</feature>
<evidence type="ECO:0000256" key="15">
    <source>
        <dbReference type="RuleBase" id="RU363016"/>
    </source>
</evidence>
<dbReference type="CDD" id="cd17992">
    <property type="entry name" value="DEXHc_RecG"/>
    <property type="match status" value="1"/>
</dbReference>
<keyword evidence="9 15" id="KW-0233">DNA recombination</keyword>
<accession>A0ABU5UH95</accession>
<keyword evidence="11" id="KW-0413">Isomerase</keyword>
<comment type="catalytic activity">
    <reaction evidence="12 15">
        <text>Couples ATP hydrolysis with the unwinding of duplex DNA by translocating in the 3'-5' direction.</text>
        <dbReference type="EC" id="5.6.2.4"/>
    </reaction>
</comment>
<protein>
    <recommendedName>
        <fullName evidence="2 15">ATP-dependent DNA helicase RecG</fullName>
        <ecNumber evidence="13 15">5.6.2.4</ecNumber>
    </recommendedName>
</protein>
<gene>
    <name evidence="19" type="primary">recG</name>
    <name evidence="19" type="ORF">VB620_16260</name>
</gene>
<dbReference type="InterPro" id="IPR014001">
    <property type="entry name" value="Helicase_ATP-bd"/>
</dbReference>
<dbReference type="InterPro" id="IPR045562">
    <property type="entry name" value="RecG_dom3_C"/>
</dbReference>
<dbReference type="RefSeq" id="WP_323197202.1">
    <property type="nucleotide sequence ID" value="NZ_JAYGHG010000030.1"/>
</dbReference>
<dbReference type="InterPro" id="IPR004609">
    <property type="entry name" value="ATP-dep_DNA_helicase_RecG"/>
</dbReference>
<dbReference type="Gene3D" id="2.40.50.140">
    <property type="entry name" value="Nucleic acid-binding proteins"/>
    <property type="match status" value="1"/>
</dbReference>
<dbReference type="NCBIfam" id="NF008170">
    <property type="entry name" value="PRK10917.2-4"/>
    <property type="match status" value="1"/>
</dbReference>
<keyword evidence="20" id="KW-1185">Reference proteome</keyword>
<comment type="similarity">
    <text evidence="1 15">Belongs to the helicase family. RecG subfamily.</text>
</comment>
<dbReference type="PANTHER" id="PTHR47964:SF1">
    <property type="entry name" value="ATP-DEPENDENT DNA HELICASE HOMOLOG RECG, CHLOROPLASTIC"/>
    <property type="match status" value="1"/>
</dbReference>
<dbReference type="EMBL" id="JAYGHG010000030">
    <property type="protein sequence ID" value="MEA5582890.1"/>
    <property type="molecule type" value="Genomic_DNA"/>
</dbReference>
<evidence type="ECO:0000256" key="13">
    <source>
        <dbReference type="ARBA" id="ARBA00034808"/>
    </source>
</evidence>
<dbReference type="EC" id="5.6.2.4" evidence="13 15"/>
<comment type="catalytic activity">
    <reaction evidence="14 15">
        <text>ATP + H2O = ADP + phosphate + H(+)</text>
        <dbReference type="Rhea" id="RHEA:13065"/>
        <dbReference type="ChEBI" id="CHEBI:15377"/>
        <dbReference type="ChEBI" id="CHEBI:15378"/>
        <dbReference type="ChEBI" id="CHEBI:30616"/>
        <dbReference type="ChEBI" id="CHEBI:43474"/>
        <dbReference type="ChEBI" id="CHEBI:456216"/>
        <dbReference type="EC" id="5.6.2.4"/>
    </reaction>
</comment>
<comment type="function">
    <text evidence="15">Plays a critical role in recombination and DNA repair. Helps process Holliday junction intermediates to mature products by catalyzing branch migration. Has replication fork regression activity, unwinds stalled or blocked replication forks to make a HJ that can be resolved. Has a DNA unwinding activity characteristic of a DNA helicase with 3'-5' polarity.</text>
</comment>
<dbReference type="SUPFAM" id="SSF50249">
    <property type="entry name" value="Nucleic acid-binding proteins"/>
    <property type="match status" value="1"/>
</dbReference>
<dbReference type="InterPro" id="IPR012340">
    <property type="entry name" value="NA-bd_OB-fold"/>
</dbReference>
<dbReference type="InterPro" id="IPR001650">
    <property type="entry name" value="Helicase_C-like"/>
</dbReference>
<organism evidence="19 20">
    <name type="scientific">Nodularia harveyana UHCC-0300</name>
    <dbReference type="NCBI Taxonomy" id="2974287"/>
    <lineage>
        <taxon>Bacteria</taxon>
        <taxon>Bacillati</taxon>
        <taxon>Cyanobacteriota</taxon>
        <taxon>Cyanophyceae</taxon>
        <taxon>Nostocales</taxon>
        <taxon>Nodulariaceae</taxon>
        <taxon>Nodularia</taxon>
    </lineage>
</organism>
<dbReference type="GO" id="GO:0003678">
    <property type="term" value="F:DNA helicase activity"/>
    <property type="evidence" value="ECO:0007669"/>
    <property type="project" value="UniProtKB-EC"/>
</dbReference>
<dbReference type="Pfam" id="PF19833">
    <property type="entry name" value="RecG_dom3_C"/>
    <property type="match status" value="1"/>
</dbReference>
<dbReference type="PROSITE" id="PS51194">
    <property type="entry name" value="HELICASE_CTER"/>
    <property type="match status" value="1"/>
</dbReference>
<feature type="domain" description="Helicase ATP-binding" evidence="17">
    <location>
        <begin position="412"/>
        <end position="573"/>
    </location>
</feature>
<feature type="domain" description="Helicase C-terminal" evidence="18">
    <location>
        <begin position="592"/>
        <end position="757"/>
    </location>
</feature>
<dbReference type="SUPFAM" id="SSF52540">
    <property type="entry name" value="P-loop containing nucleoside triphosphate hydrolases"/>
    <property type="match status" value="2"/>
</dbReference>
<dbReference type="CDD" id="cd18811">
    <property type="entry name" value="SF2_C_RecG"/>
    <property type="match status" value="1"/>
</dbReference>
<evidence type="ECO:0000256" key="6">
    <source>
        <dbReference type="ARBA" id="ARBA00022806"/>
    </source>
</evidence>
<proteinExistence type="inferred from homology"/>
<evidence type="ECO:0000256" key="1">
    <source>
        <dbReference type="ARBA" id="ARBA00007504"/>
    </source>
</evidence>
<dbReference type="GO" id="GO:0016787">
    <property type="term" value="F:hydrolase activity"/>
    <property type="evidence" value="ECO:0007669"/>
    <property type="project" value="UniProtKB-KW"/>
</dbReference>
<dbReference type="InterPro" id="IPR047112">
    <property type="entry name" value="RecG/Mfd"/>
</dbReference>
<evidence type="ECO:0000256" key="3">
    <source>
        <dbReference type="ARBA" id="ARBA00022741"/>
    </source>
</evidence>
<dbReference type="InterPro" id="IPR027417">
    <property type="entry name" value="P-loop_NTPase"/>
</dbReference>
<keyword evidence="8" id="KW-0238">DNA-binding</keyword>
<keyword evidence="3 15" id="KW-0547">Nucleotide-binding</keyword>
<dbReference type="Pfam" id="PF00270">
    <property type="entry name" value="DEAD"/>
    <property type="match status" value="1"/>
</dbReference>
<dbReference type="InterPro" id="IPR011545">
    <property type="entry name" value="DEAD/DEAH_box_helicase_dom"/>
</dbReference>
<evidence type="ECO:0000256" key="4">
    <source>
        <dbReference type="ARBA" id="ARBA00022763"/>
    </source>
</evidence>
<keyword evidence="10 15" id="KW-0234">DNA repair</keyword>
<evidence type="ECO:0000313" key="19">
    <source>
        <dbReference type="EMBL" id="MEA5582890.1"/>
    </source>
</evidence>
<sequence>MTNDTPDWVRLQKALAIEADKGFTDLMGKQYRFSEFLCLTFGKFPTALPSVERRRWQELAVKFANYPHLEESERQHLVAETRRYLYQLQQEPKPSSTEKSQIYKRQNSQPKSPIVAEVSRRLAPNIDQKLSDLPEIGPRQADKLAALNLLTVRDLLFYYPRDHIDYARQVNIRELQGGETVTIIANVKRCNCFTSPRNKKLSILELVLKDNTGEIKITRFWAGARFASRGWQEGLKRRYPVGSILAACGLVKEGKYGLTLDNPELEVLAHPGDTIDSLTIGRVVPIYALTEGVMANMVRQAITAALPATVDLKDPLPRGLRKKYNLMELKDAIANIHFPDDSVTLQTARRRLVFDEFFYLQLGLLQRQHQARQIQTSAVLAPKGQLVEKFSEILPFQLTGAQQRVLNDILTDLEKSTPMNRLIQGDVGSGKTVVAVIAILAAIQSGYQAALMAPTEVLAEQHYRKLVSWFNLLHLPVELLTGSTKVAKRREIHSQLITGELPLLVGTHALIQDTVNFNQLGLVVIDEQHRFGVKQRALLQQKGDQPHVLTMTATPIPRTLALTIHGDMNVSQIDELPPGRQKIQTTVLTGQQRTQAYDLIRREIAQGRQVYVVLPLVEESEKLDLRSAVEEHQKLQESIFPDFQVGLLHGRMSSAEKDESITKFRDNQTQILVSTTVVEVGVDVPNATVMLIENAERFGLSQLHQLRGRVGRGAAQSYCLLMSSSKSADAQQRLKVLEQSQDGFFISEMDMRFRGPGEVLGTRQSGVADFTLASLVEDEEILLLARQVAEKVIEMDATLERWLLMKAELKYRYERLMGGAILT</sequence>
<keyword evidence="7 15" id="KW-0067">ATP-binding</keyword>
<evidence type="ECO:0000256" key="12">
    <source>
        <dbReference type="ARBA" id="ARBA00034617"/>
    </source>
</evidence>
<dbReference type="SMART" id="SM00487">
    <property type="entry name" value="DEXDc"/>
    <property type="match status" value="1"/>
</dbReference>
<dbReference type="InterPro" id="IPR033454">
    <property type="entry name" value="RecG_wedge"/>
</dbReference>
<evidence type="ECO:0000259" key="18">
    <source>
        <dbReference type="PROSITE" id="PS51194"/>
    </source>
</evidence>
<dbReference type="Gene3D" id="3.40.50.300">
    <property type="entry name" value="P-loop containing nucleotide triphosphate hydrolases"/>
    <property type="match status" value="2"/>
</dbReference>
<evidence type="ECO:0000256" key="14">
    <source>
        <dbReference type="ARBA" id="ARBA00048988"/>
    </source>
</evidence>
<evidence type="ECO:0000256" key="11">
    <source>
        <dbReference type="ARBA" id="ARBA00023235"/>
    </source>
</evidence>
<evidence type="ECO:0000256" key="16">
    <source>
        <dbReference type="SAM" id="MobiDB-lite"/>
    </source>
</evidence>
<dbReference type="SMART" id="SM00490">
    <property type="entry name" value="HELICc"/>
    <property type="match status" value="1"/>
</dbReference>
<dbReference type="CDD" id="cd04488">
    <property type="entry name" value="RecG_wedge_OBF"/>
    <property type="match status" value="1"/>
</dbReference>
<comment type="caution">
    <text evidence="19">The sequence shown here is derived from an EMBL/GenBank/DDBJ whole genome shotgun (WGS) entry which is preliminary data.</text>
</comment>
<reference evidence="19 20" key="1">
    <citation type="submission" date="2023-12" db="EMBL/GenBank/DDBJ databases">
        <title>Baltic Sea Cyanobacteria.</title>
        <authorList>
            <person name="Delbaje E."/>
            <person name="Fewer D.P."/>
            <person name="Shishido T.K."/>
        </authorList>
    </citation>
    <scope>NUCLEOTIDE SEQUENCE [LARGE SCALE GENOMIC DNA]</scope>
    <source>
        <strain evidence="19 20">UHCC-0300</strain>
    </source>
</reference>
<evidence type="ECO:0000256" key="10">
    <source>
        <dbReference type="ARBA" id="ARBA00023204"/>
    </source>
</evidence>
<evidence type="ECO:0000256" key="7">
    <source>
        <dbReference type="ARBA" id="ARBA00022840"/>
    </source>
</evidence>
<dbReference type="NCBIfam" id="NF008165">
    <property type="entry name" value="PRK10917.1-3"/>
    <property type="match status" value="1"/>
</dbReference>
<evidence type="ECO:0000256" key="5">
    <source>
        <dbReference type="ARBA" id="ARBA00022801"/>
    </source>
</evidence>
<dbReference type="Pfam" id="PF17191">
    <property type="entry name" value="RecG_wedge"/>
    <property type="match status" value="1"/>
</dbReference>
<dbReference type="NCBIfam" id="NF008168">
    <property type="entry name" value="PRK10917.2-2"/>
    <property type="match status" value="1"/>
</dbReference>
<evidence type="ECO:0000256" key="9">
    <source>
        <dbReference type="ARBA" id="ARBA00023172"/>
    </source>
</evidence>
<keyword evidence="5 15" id="KW-0378">Hydrolase</keyword>
<dbReference type="NCBIfam" id="TIGR00643">
    <property type="entry name" value="recG"/>
    <property type="match status" value="1"/>
</dbReference>
<evidence type="ECO:0000259" key="17">
    <source>
        <dbReference type="PROSITE" id="PS51192"/>
    </source>
</evidence>
<dbReference type="Proteomes" id="UP001302120">
    <property type="component" value="Unassembled WGS sequence"/>
</dbReference>
<evidence type="ECO:0000256" key="8">
    <source>
        <dbReference type="ARBA" id="ARBA00023125"/>
    </source>
</evidence>
<keyword evidence="6 15" id="KW-0347">Helicase</keyword>